<sequence>MGHHPAESAIGLYTLMVRPMAGTHWPSSKDVSLLNGQLCPHLMAGTYRPSSTEVHKLNGQYILAIGQGDLKAQWPVHTSIKKGSPPDLMAIVLASQWPVLNRRPPFFMVGWYWPLRGETSLLNCQYMMVIEPEDFLAPWPVLVASEQ</sequence>
<name>A0A2N5T932_9BASI</name>
<evidence type="ECO:0000313" key="2">
    <source>
        <dbReference type="Proteomes" id="UP000235388"/>
    </source>
</evidence>
<dbReference type="EMBL" id="PGCJ01000778">
    <property type="protein sequence ID" value="PLW21948.1"/>
    <property type="molecule type" value="Genomic_DNA"/>
</dbReference>
<comment type="caution">
    <text evidence="1">The sequence shown here is derived from an EMBL/GenBank/DDBJ whole genome shotgun (WGS) entry which is preliminary data.</text>
</comment>
<gene>
    <name evidence="1" type="ORF">PCANC_04403</name>
</gene>
<proteinExistence type="predicted"/>
<dbReference type="Proteomes" id="UP000235388">
    <property type="component" value="Unassembled WGS sequence"/>
</dbReference>
<reference evidence="1 2" key="1">
    <citation type="submission" date="2017-11" db="EMBL/GenBank/DDBJ databases">
        <title>De novo assembly and phasing of dikaryotic genomes from two isolates of Puccinia coronata f. sp. avenae, the causal agent of oat crown rust.</title>
        <authorList>
            <person name="Miller M.E."/>
            <person name="Zhang Y."/>
            <person name="Omidvar V."/>
            <person name="Sperschneider J."/>
            <person name="Schwessinger B."/>
            <person name="Raley C."/>
            <person name="Palmer J.M."/>
            <person name="Garnica D."/>
            <person name="Upadhyaya N."/>
            <person name="Rathjen J."/>
            <person name="Taylor J.M."/>
            <person name="Park R.F."/>
            <person name="Dodds P.N."/>
            <person name="Hirsch C.D."/>
            <person name="Kianian S.F."/>
            <person name="Figueroa M."/>
        </authorList>
    </citation>
    <scope>NUCLEOTIDE SEQUENCE [LARGE SCALE GENOMIC DNA]</scope>
    <source>
        <strain evidence="1">12NC29</strain>
    </source>
</reference>
<organism evidence="1 2">
    <name type="scientific">Puccinia coronata f. sp. avenae</name>
    <dbReference type="NCBI Taxonomy" id="200324"/>
    <lineage>
        <taxon>Eukaryota</taxon>
        <taxon>Fungi</taxon>
        <taxon>Dikarya</taxon>
        <taxon>Basidiomycota</taxon>
        <taxon>Pucciniomycotina</taxon>
        <taxon>Pucciniomycetes</taxon>
        <taxon>Pucciniales</taxon>
        <taxon>Pucciniaceae</taxon>
        <taxon>Puccinia</taxon>
    </lineage>
</organism>
<evidence type="ECO:0000313" key="1">
    <source>
        <dbReference type="EMBL" id="PLW21948.1"/>
    </source>
</evidence>
<keyword evidence="2" id="KW-1185">Reference proteome</keyword>
<accession>A0A2N5T932</accession>
<dbReference type="AlphaFoldDB" id="A0A2N5T932"/>
<protein>
    <submittedName>
        <fullName evidence="1">Uncharacterized protein</fullName>
    </submittedName>
</protein>